<accession>A0A1H6BT77</accession>
<evidence type="ECO:0008006" key="3">
    <source>
        <dbReference type="Google" id="ProtNLM"/>
    </source>
</evidence>
<gene>
    <name evidence="1" type="ORF">SAMN04488115_10842</name>
</gene>
<dbReference type="Pfam" id="PF06945">
    <property type="entry name" value="DUF1289"/>
    <property type="match status" value="1"/>
</dbReference>
<dbReference type="PANTHER" id="PTHR35175">
    <property type="entry name" value="DUF1289 DOMAIN-CONTAINING PROTEIN"/>
    <property type="match status" value="1"/>
</dbReference>
<dbReference type="PANTHER" id="PTHR35175:SF2">
    <property type="entry name" value="DUF1289 DOMAIN-CONTAINING PROTEIN"/>
    <property type="match status" value="1"/>
</dbReference>
<evidence type="ECO:0000313" key="2">
    <source>
        <dbReference type="Proteomes" id="UP000236743"/>
    </source>
</evidence>
<organism evidence="1 2">
    <name type="scientific">Bosea lathyri</name>
    <dbReference type="NCBI Taxonomy" id="1036778"/>
    <lineage>
        <taxon>Bacteria</taxon>
        <taxon>Pseudomonadati</taxon>
        <taxon>Pseudomonadota</taxon>
        <taxon>Alphaproteobacteria</taxon>
        <taxon>Hyphomicrobiales</taxon>
        <taxon>Boseaceae</taxon>
        <taxon>Bosea</taxon>
    </lineage>
</organism>
<dbReference type="EMBL" id="FNUY01000008">
    <property type="protein sequence ID" value="SEG63904.1"/>
    <property type="molecule type" value="Genomic_DNA"/>
</dbReference>
<dbReference type="OrthoDB" id="9811423at2"/>
<reference evidence="1 2" key="1">
    <citation type="submission" date="2016-10" db="EMBL/GenBank/DDBJ databases">
        <authorList>
            <person name="de Groot N.N."/>
        </authorList>
    </citation>
    <scope>NUCLEOTIDE SEQUENCE [LARGE SCALE GENOMIC DNA]</scope>
    <source>
        <strain evidence="1 2">DSM 26656</strain>
    </source>
</reference>
<evidence type="ECO:0000313" key="1">
    <source>
        <dbReference type="EMBL" id="SEG63904.1"/>
    </source>
</evidence>
<dbReference type="RefSeq" id="WP_103874012.1">
    <property type="nucleotide sequence ID" value="NZ_FNUY01000008.1"/>
</dbReference>
<keyword evidence="2" id="KW-1185">Reference proteome</keyword>
<proteinExistence type="predicted"/>
<dbReference type="AlphaFoldDB" id="A0A1H6BT77"/>
<protein>
    <recommendedName>
        <fullName evidence="3">DUF1289 domain-containing protein</fullName>
    </recommendedName>
</protein>
<name>A0A1H6BT77_9HYPH</name>
<dbReference type="InterPro" id="IPR010710">
    <property type="entry name" value="DUF1289"/>
</dbReference>
<dbReference type="Proteomes" id="UP000236743">
    <property type="component" value="Unassembled WGS sequence"/>
</dbReference>
<sequence>MSGASTPCIKICVIDPASKLCQGCGRTLAEIAQWSGMSEVQRLAVMAKLPKRLAERPV</sequence>